<protein>
    <recommendedName>
        <fullName evidence="4">Holin</fullName>
    </recommendedName>
</protein>
<evidence type="ECO:0000313" key="3">
    <source>
        <dbReference type="Proteomes" id="UP000051677"/>
    </source>
</evidence>
<proteinExistence type="predicted"/>
<dbReference type="AlphaFoldDB" id="A0A0Q2X2G1"/>
<name>A0A0Q2X2G1_MYCGO</name>
<dbReference type="RefSeq" id="WP_055581458.1">
    <property type="nucleotide sequence ID" value="NZ_LKTM01000372.1"/>
</dbReference>
<evidence type="ECO:0008006" key="4">
    <source>
        <dbReference type="Google" id="ProtNLM"/>
    </source>
</evidence>
<feature type="signal peptide" evidence="1">
    <location>
        <begin position="1"/>
        <end position="21"/>
    </location>
</feature>
<reference evidence="2 3" key="1">
    <citation type="submission" date="2015-10" db="EMBL/GenBank/DDBJ databases">
        <title>Mycobacterium gordonae draft genome assembly.</title>
        <authorList>
            <person name="Ustinova V."/>
            <person name="Smirnova T."/>
            <person name="Blagodatskikh K."/>
            <person name="Varlamov D."/>
            <person name="Larionova E."/>
            <person name="Chernousova L."/>
        </authorList>
    </citation>
    <scope>NUCLEOTIDE SEQUENCE [LARGE SCALE GENOMIC DNA]</scope>
    <source>
        <strain evidence="2 3">CTRI 14-8773</strain>
    </source>
</reference>
<dbReference type="EMBL" id="LKTM01000372">
    <property type="protein sequence ID" value="KQH75604.1"/>
    <property type="molecule type" value="Genomic_DNA"/>
</dbReference>
<dbReference type="Proteomes" id="UP000051677">
    <property type="component" value="Unassembled WGS sequence"/>
</dbReference>
<evidence type="ECO:0000256" key="1">
    <source>
        <dbReference type="SAM" id="SignalP"/>
    </source>
</evidence>
<evidence type="ECO:0000313" key="2">
    <source>
        <dbReference type="EMBL" id="KQH75604.1"/>
    </source>
</evidence>
<comment type="caution">
    <text evidence="2">The sequence shown here is derived from an EMBL/GenBank/DDBJ whole genome shotgun (WGS) entry which is preliminary data.</text>
</comment>
<sequence length="144" mass="14764">MKFNVPMPVRFVLAFLGPALAAGAGESGDWATLSTGQLVSMLLAGVMGAGALLAPSGKTTPNDKAVASVQDVVTKTAEAHEKLTTQAVESIERVKAAVGDLGTLLPVPAITNVLNQVPQEAWRQPLGPLAQQAMEIAQGLGGPR</sequence>
<organism evidence="2 3">
    <name type="scientific">Mycobacterium gordonae</name>
    <dbReference type="NCBI Taxonomy" id="1778"/>
    <lineage>
        <taxon>Bacteria</taxon>
        <taxon>Bacillati</taxon>
        <taxon>Actinomycetota</taxon>
        <taxon>Actinomycetes</taxon>
        <taxon>Mycobacteriales</taxon>
        <taxon>Mycobacteriaceae</taxon>
        <taxon>Mycobacterium</taxon>
    </lineage>
</organism>
<accession>A0A0Q2X2G1</accession>
<gene>
    <name evidence="2" type="ORF">AO501_25350</name>
</gene>
<feature type="chain" id="PRO_5006199549" description="Holin" evidence="1">
    <location>
        <begin position="22"/>
        <end position="144"/>
    </location>
</feature>
<keyword evidence="1" id="KW-0732">Signal</keyword>